<evidence type="ECO:0000313" key="3">
    <source>
        <dbReference type="Proteomes" id="UP001157138"/>
    </source>
</evidence>
<proteinExistence type="predicted"/>
<dbReference type="Proteomes" id="UP001157138">
    <property type="component" value="Unassembled WGS sequence"/>
</dbReference>
<accession>A0ABQ6EZS6</accession>
<protein>
    <recommendedName>
        <fullName evidence="1">Beta-ketoacyl synthase-like N-terminal domain-containing protein</fullName>
    </recommendedName>
</protein>
<name>A0ABQ6EZS6_9VIBR</name>
<evidence type="ECO:0000259" key="1">
    <source>
        <dbReference type="Pfam" id="PF13723"/>
    </source>
</evidence>
<dbReference type="EMBL" id="BSPW01000053">
    <property type="protein sequence ID" value="GLT18738.1"/>
    <property type="molecule type" value="Genomic_DNA"/>
</dbReference>
<evidence type="ECO:0000313" key="2">
    <source>
        <dbReference type="EMBL" id="GLT18738.1"/>
    </source>
</evidence>
<dbReference type="InterPro" id="IPR014030">
    <property type="entry name" value="Ketoacyl_synth_N"/>
</dbReference>
<comment type="caution">
    <text evidence="2">The sequence shown here is derived from an EMBL/GenBank/DDBJ whole genome shotgun (WGS) entry which is preliminary data.</text>
</comment>
<sequence length="195" mass="21947">MQKSKIKISFNIDAWLANSPGFTTTDDWKQWASSGRWPEESLLNVSDIPAMMRRRMSQVSKLAVKTAIELLKHHDVSYLIFSSRHGELHRSVTLIENILKGEETSPMAFAQSVHNTAAGLTTIATKQPIPLTSISASENTFQSALIEAWLFLQDNPSKKVLVVDFDEPLPKPYSEFESHRYHAYGVGLVVSNCHY</sequence>
<organism evidence="2 3">
    <name type="scientific">Vibrio zhanjiangensis</name>
    <dbReference type="NCBI Taxonomy" id="1046128"/>
    <lineage>
        <taxon>Bacteria</taxon>
        <taxon>Pseudomonadati</taxon>
        <taxon>Pseudomonadota</taxon>
        <taxon>Gammaproteobacteria</taxon>
        <taxon>Vibrionales</taxon>
        <taxon>Vibrionaceae</taxon>
        <taxon>Vibrio</taxon>
    </lineage>
</organism>
<dbReference type="SUPFAM" id="SSF53901">
    <property type="entry name" value="Thiolase-like"/>
    <property type="match status" value="1"/>
</dbReference>
<keyword evidence="3" id="KW-1185">Reference proteome</keyword>
<dbReference type="Pfam" id="PF13723">
    <property type="entry name" value="Ketoacyl-synt_2"/>
    <property type="match status" value="1"/>
</dbReference>
<feature type="domain" description="Beta-ketoacyl synthase-like N-terminal" evidence="1">
    <location>
        <begin position="28"/>
        <end position="192"/>
    </location>
</feature>
<dbReference type="InterPro" id="IPR016039">
    <property type="entry name" value="Thiolase-like"/>
</dbReference>
<reference evidence="3" key="1">
    <citation type="journal article" date="2019" name="Int. J. Syst. Evol. Microbiol.">
        <title>The Global Catalogue of Microorganisms (GCM) 10K type strain sequencing project: providing services to taxonomists for standard genome sequencing and annotation.</title>
        <authorList>
            <consortium name="The Broad Institute Genomics Platform"/>
            <consortium name="The Broad Institute Genome Sequencing Center for Infectious Disease"/>
            <person name="Wu L."/>
            <person name="Ma J."/>
        </authorList>
    </citation>
    <scope>NUCLEOTIDE SEQUENCE [LARGE SCALE GENOMIC DNA]</scope>
    <source>
        <strain evidence="3">NBRC 108723</strain>
    </source>
</reference>
<gene>
    <name evidence="2" type="ORF">GCM10007938_25190</name>
</gene>